<accession>A0A0U2LME9</accession>
<dbReference type="EMBL" id="CP011034">
    <property type="protein sequence ID" value="ALS32774.1"/>
    <property type="molecule type" value="Genomic_DNA"/>
</dbReference>
<dbReference type="Pfam" id="PF10761">
    <property type="entry name" value="DUF2590"/>
    <property type="match status" value="1"/>
</dbReference>
<reference evidence="1 2" key="1">
    <citation type="submission" date="2015-03" db="EMBL/GenBank/DDBJ databases">
        <authorList>
            <person name="Murphy D."/>
        </authorList>
    </citation>
    <scope>NUCLEOTIDE SEQUENCE [LARGE SCALE GENOMIC DNA]</scope>
    <source>
        <strain evidence="1 2">KMM 520</strain>
    </source>
</reference>
<organism evidence="1">
    <name type="scientific">Pseudoalteromonas translucida KMM 520</name>
    <dbReference type="NCBI Taxonomy" id="1315283"/>
    <lineage>
        <taxon>Bacteria</taxon>
        <taxon>Pseudomonadati</taxon>
        <taxon>Pseudomonadota</taxon>
        <taxon>Gammaproteobacteria</taxon>
        <taxon>Alteromonadales</taxon>
        <taxon>Pseudoalteromonadaceae</taxon>
        <taxon>Pseudoalteromonas</taxon>
    </lineage>
</organism>
<dbReference type="OrthoDB" id="6893744at2"/>
<proteinExistence type="predicted"/>
<dbReference type="KEGG" id="ptn:PTRA_a1586"/>
<gene>
    <name evidence="1" type="ORF">PTRA_a1586</name>
</gene>
<dbReference type="InterPro" id="IPR019697">
    <property type="entry name" value="Phage_HP1_Orf28"/>
</dbReference>
<evidence type="ECO:0000313" key="2">
    <source>
        <dbReference type="Proteomes" id="UP000065261"/>
    </source>
</evidence>
<evidence type="ECO:0008006" key="3">
    <source>
        <dbReference type="Google" id="ProtNLM"/>
    </source>
</evidence>
<dbReference type="Proteomes" id="UP000065261">
    <property type="component" value="Chromosome I"/>
</dbReference>
<dbReference type="PATRIC" id="fig|1315283.4.peg.1366"/>
<dbReference type="AlphaFoldDB" id="A0A0U2LME9"/>
<dbReference type="RefSeq" id="WP_058373199.1">
    <property type="nucleotide sequence ID" value="NZ_CP011034.1"/>
</dbReference>
<name>A0A0U2LME9_9GAMM</name>
<sequence>MSIYSDLHIKHGDVVLDAGNSPTYLTDRDVIAQDIVHAILETGLANLLVSDRGTGTTQDTQTQIKLLVEDDVRIMPGTVQVQQNQNQHGQWWVHAKTIEFGAISSLIIEAQ</sequence>
<evidence type="ECO:0000313" key="1">
    <source>
        <dbReference type="EMBL" id="ALS32774.1"/>
    </source>
</evidence>
<protein>
    <recommendedName>
        <fullName evidence="3">DUF2590 family protein</fullName>
    </recommendedName>
</protein>